<keyword evidence="2" id="KW-1185">Reference proteome</keyword>
<comment type="caution">
    <text evidence="1">The sequence shown here is derived from an EMBL/GenBank/DDBJ whole genome shotgun (WGS) entry which is preliminary data.</text>
</comment>
<protein>
    <submittedName>
        <fullName evidence="1">Uncharacterized protein</fullName>
    </submittedName>
</protein>
<evidence type="ECO:0000313" key="2">
    <source>
        <dbReference type="Proteomes" id="UP000620124"/>
    </source>
</evidence>
<evidence type="ECO:0000313" key="1">
    <source>
        <dbReference type="EMBL" id="KAF7364857.1"/>
    </source>
</evidence>
<accession>A0A8H7D9U5</accession>
<organism evidence="1 2">
    <name type="scientific">Mycena venus</name>
    <dbReference type="NCBI Taxonomy" id="2733690"/>
    <lineage>
        <taxon>Eukaryota</taxon>
        <taxon>Fungi</taxon>
        <taxon>Dikarya</taxon>
        <taxon>Basidiomycota</taxon>
        <taxon>Agaricomycotina</taxon>
        <taxon>Agaricomycetes</taxon>
        <taxon>Agaricomycetidae</taxon>
        <taxon>Agaricales</taxon>
        <taxon>Marasmiineae</taxon>
        <taxon>Mycenaceae</taxon>
        <taxon>Mycena</taxon>
    </lineage>
</organism>
<name>A0A8H7D9U5_9AGAR</name>
<sequence length="98" mass="11043">MEVVICQLKAKRTSLITVIDAHRALVRRDTLLLSIPVKLPFFSIASADIDEMSRIPPRGFGPHSTFQRTWLERSGNHPLSLSLFRPRHQSAYSVGFVG</sequence>
<dbReference type="EMBL" id="JACAZI010000003">
    <property type="protein sequence ID" value="KAF7364857.1"/>
    <property type="molecule type" value="Genomic_DNA"/>
</dbReference>
<gene>
    <name evidence="1" type="ORF">MVEN_00356000</name>
</gene>
<proteinExistence type="predicted"/>
<dbReference type="AlphaFoldDB" id="A0A8H7D9U5"/>
<dbReference type="Proteomes" id="UP000620124">
    <property type="component" value="Unassembled WGS sequence"/>
</dbReference>
<reference evidence="1" key="1">
    <citation type="submission" date="2020-05" db="EMBL/GenBank/DDBJ databases">
        <title>Mycena genomes resolve the evolution of fungal bioluminescence.</title>
        <authorList>
            <person name="Tsai I.J."/>
        </authorList>
    </citation>
    <scope>NUCLEOTIDE SEQUENCE</scope>
    <source>
        <strain evidence="1">CCC161011</strain>
    </source>
</reference>